<feature type="domain" description="TIL" evidence="4">
    <location>
        <begin position="1231"/>
        <end position="1287"/>
    </location>
</feature>
<organism evidence="5 6">
    <name type="scientific">Pseudolycoriella hygida</name>
    <dbReference type="NCBI Taxonomy" id="35572"/>
    <lineage>
        <taxon>Eukaryota</taxon>
        <taxon>Metazoa</taxon>
        <taxon>Ecdysozoa</taxon>
        <taxon>Arthropoda</taxon>
        <taxon>Hexapoda</taxon>
        <taxon>Insecta</taxon>
        <taxon>Pterygota</taxon>
        <taxon>Neoptera</taxon>
        <taxon>Endopterygota</taxon>
        <taxon>Diptera</taxon>
        <taxon>Nematocera</taxon>
        <taxon>Sciaroidea</taxon>
        <taxon>Sciaridae</taxon>
        <taxon>Pseudolycoriella</taxon>
    </lineage>
</organism>
<feature type="domain" description="TIL" evidence="4">
    <location>
        <begin position="673"/>
        <end position="729"/>
    </location>
</feature>
<dbReference type="InterPro" id="IPR036084">
    <property type="entry name" value="Ser_inhib-like_sf"/>
</dbReference>
<feature type="domain" description="TIL" evidence="4">
    <location>
        <begin position="611"/>
        <end position="667"/>
    </location>
</feature>
<dbReference type="Gene3D" id="2.10.25.10">
    <property type="entry name" value="Laminin"/>
    <property type="match status" value="22"/>
</dbReference>
<feature type="domain" description="TIL" evidence="4">
    <location>
        <begin position="797"/>
        <end position="853"/>
    </location>
</feature>
<feature type="chain" id="PRO_5040127353" evidence="3">
    <location>
        <begin position="20"/>
        <end position="1429"/>
    </location>
</feature>
<feature type="domain" description="TIL" evidence="4">
    <location>
        <begin position="89"/>
        <end position="144"/>
    </location>
</feature>
<dbReference type="InterPro" id="IPR051368">
    <property type="entry name" value="SerProtInhib-TIL_Domain"/>
</dbReference>
<feature type="domain" description="TIL" evidence="4">
    <location>
        <begin position="269"/>
        <end position="303"/>
    </location>
</feature>
<accession>A0A9Q0MPX6</accession>
<dbReference type="PANTHER" id="PTHR23259:SF70">
    <property type="entry name" value="ACCESSORY GLAND PROTEIN ACP62F-RELATED"/>
    <property type="match status" value="1"/>
</dbReference>
<feature type="domain" description="TIL" evidence="4">
    <location>
        <begin position="29"/>
        <end position="82"/>
    </location>
</feature>
<feature type="domain" description="TIL" evidence="4">
    <location>
        <begin position="437"/>
        <end position="493"/>
    </location>
</feature>
<gene>
    <name evidence="5" type="primary">Zan</name>
    <name evidence="5" type="ORF">Bhyg_14441</name>
</gene>
<dbReference type="PANTHER" id="PTHR23259">
    <property type="entry name" value="RIDDLE"/>
    <property type="match status" value="1"/>
</dbReference>
<feature type="domain" description="TIL" evidence="4">
    <location>
        <begin position="859"/>
        <end position="915"/>
    </location>
</feature>
<evidence type="ECO:0000313" key="6">
    <source>
        <dbReference type="Proteomes" id="UP001151699"/>
    </source>
</evidence>
<keyword evidence="6" id="KW-1185">Reference proteome</keyword>
<feature type="domain" description="TIL" evidence="4">
    <location>
        <begin position="219"/>
        <end position="262"/>
    </location>
</feature>
<feature type="domain" description="TIL" evidence="4">
    <location>
        <begin position="921"/>
        <end position="977"/>
    </location>
</feature>
<feature type="domain" description="TIL" evidence="4">
    <location>
        <begin position="735"/>
        <end position="791"/>
    </location>
</feature>
<dbReference type="EMBL" id="WJQU01000004">
    <property type="protein sequence ID" value="KAJ6635855.1"/>
    <property type="molecule type" value="Genomic_DNA"/>
</dbReference>
<proteinExistence type="predicted"/>
<dbReference type="SUPFAM" id="SSF57567">
    <property type="entry name" value="Serine protease inhibitors"/>
    <property type="match status" value="20"/>
</dbReference>
<feature type="domain" description="TIL" evidence="4">
    <location>
        <begin position="1107"/>
        <end position="1163"/>
    </location>
</feature>
<evidence type="ECO:0000256" key="3">
    <source>
        <dbReference type="SAM" id="SignalP"/>
    </source>
</evidence>
<feature type="domain" description="TIL" evidence="4">
    <location>
        <begin position="150"/>
        <end position="205"/>
    </location>
</feature>
<sequence>MRQLVFCVITLAVFQRAHSGNVAPKLCTKRNEIYSKCGSACPLTCENYNKQLMCTLQCVEGCFCEKGHVRDGAGNCVLPADCPKGRCIQKNEIYTTCGTACPPTCGNYKNPPKACTKQCVIGCQCQDGYVRNEADGSCVLPSKCPATQVCPLNEVFTTCGTACPLTCDNYKNPPQACTLQCVIGCQCQKGYVKDSDGKCILPSDCKPKVTEPQEPCCKGPNEVFKSCGTHCPKTCATKNVMFKCKEGCQPGCYCADGYLRNTYAGTTVCPLNEEYTTCGTACPLTCDNYKNPPVVCTLQCVIGSTALLRVAPRCAGKYEEYKSCGSACPPTCNEKEPRFCTANCVPGCYCQKGYVRNTDDNSCCLPSDCPVTQVCPLNEKYTQCGTACPLTCDNYNDPPQFCTMQCFVGCECEEGYVRNSADGSCCTREECPVTQQCPLNEKYNACGTACPLTCNNYKNPPEFCTTQCVDGCECIDKYVRNEANGTCCLPEECPAPFACPLNEQYYDCGTACPLTCDNYKNPPQICTMQCVIGCQCKPGYVRNKDTGSCCLPKECPATKACPLNEEYTTCGTACPATCANYDKPIACTRQCVADLALTHFSHLAIQATKFCPLNEKYNECGTACPPTCENYKNPPEFCTDQCVDGCECIDGYVRNEANGTCCLPRDCPAPKVCPLNEQYYECGTACPLTCDNYKNPPKICTLQCVIGCQCKPGYVRNKANGSCCLPAQCPATQKCPLNEKYNECGTACPATCENYQNPPQFCTRQCVDGCECIDGYVRNEANGTCCLPRDCPAPKVCPLNEQYYECGTACPLTCDNYKNPPKICTLQCVIGCQCKPGYVRNKANGSCCLPAQCPATQKCPLNEKYNECGTACPATCGNYKNPPQLCTKQCVVGCECIDGYVRNEENGTCCLPRDCPAPKVCPLNEQYYECGTACPLTCDNYKNPPKICTLQCVIGCQCKPGYVRNKANGSCCLPVQCPATQKCPLNEKYNECGTACPATCENYQNPPQFCTRQCVDGCECIDGYVRNEANGTCCLPRDCPAPKVCPLNEQYYECGTACPLTCDNYKNPPKICTLQCVIGCQCKPGYVRNKANGSCCLPAQCPATQNCPLNEKYNECGTACPATCENYQNPPQSCTRQCVDGCECIDGYVRNEANGTCCLPRDCPAPKVCPLNEQYYECGTACPLTCDNYKNPPKICTLQCVIGCQCKPGYVRNKANGSCCLPAQCPATQNCPLNEKYNECGTACPATCENYQNPPQSCTRQCVDGCECIDGYVRNEENGTCCLPRDCPVLQPICPSNEVFQICGSACPLNCGNYKNPPQFCTKQCVQGCFCKGPYVRDIDGTCVHPLLCKPKVIEPQQPYCKGHNEVYKSCGTLCPKTCASKDIMFNLNNSALFQNTWEYWVGLKSEASSSNLAVGTEVLVENSFYLKF</sequence>
<name>A0A9Q0MPX6_9DIPT</name>
<feature type="domain" description="TIL" evidence="4">
    <location>
        <begin position="375"/>
        <end position="431"/>
    </location>
</feature>
<reference evidence="5" key="1">
    <citation type="submission" date="2022-07" db="EMBL/GenBank/DDBJ databases">
        <authorList>
            <person name="Trinca V."/>
            <person name="Uliana J.V.C."/>
            <person name="Torres T.T."/>
            <person name="Ward R.J."/>
            <person name="Monesi N."/>
        </authorList>
    </citation>
    <scope>NUCLEOTIDE SEQUENCE</scope>
    <source>
        <strain evidence="5">HSMRA1968</strain>
        <tissue evidence="5">Whole embryos</tissue>
    </source>
</reference>
<dbReference type="OrthoDB" id="6236007at2759"/>
<feature type="domain" description="TIL" evidence="4">
    <location>
        <begin position="1045"/>
        <end position="1101"/>
    </location>
</feature>
<dbReference type="CDD" id="cd19941">
    <property type="entry name" value="TIL"/>
    <property type="match status" value="21"/>
</dbReference>
<evidence type="ECO:0000313" key="5">
    <source>
        <dbReference type="EMBL" id="KAJ6635855.1"/>
    </source>
</evidence>
<feature type="domain" description="TIL" evidence="4">
    <location>
        <begin position="499"/>
        <end position="555"/>
    </location>
</feature>
<dbReference type="GO" id="GO:0030414">
    <property type="term" value="F:peptidase inhibitor activity"/>
    <property type="evidence" value="ECO:0007669"/>
    <property type="project" value="UniProtKB-KW"/>
</dbReference>
<feature type="domain" description="TIL" evidence="4">
    <location>
        <begin position="317"/>
        <end position="369"/>
    </location>
</feature>
<evidence type="ECO:0000256" key="1">
    <source>
        <dbReference type="ARBA" id="ARBA00022690"/>
    </source>
</evidence>
<feature type="domain" description="TIL" evidence="4">
    <location>
        <begin position="1169"/>
        <end position="1225"/>
    </location>
</feature>
<comment type="caution">
    <text evidence="5">The sequence shown here is derived from an EMBL/GenBank/DDBJ whole genome shotgun (WGS) entry which is preliminary data.</text>
</comment>
<keyword evidence="1" id="KW-0646">Protease inhibitor</keyword>
<keyword evidence="2" id="KW-1015">Disulfide bond</keyword>
<evidence type="ECO:0000256" key="2">
    <source>
        <dbReference type="ARBA" id="ARBA00023157"/>
    </source>
</evidence>
<feature type="domain" description="TIL" evidence="4">
    <location>
        <begin position="1294"/>
        <end position="1349"/>
    </location>
</feature>
<dbReference type="Pfam" id="PF01826">
    <property type="entry name" value="TIL"/>
    <property type="match status" value="21"/>
</dbReference>
<feature type="signal peptide" evidence="3">
    <location>
        <begin position="1"/>
        <end position="19"/>
    </location>
</feature>
<feature type="domain" description="TIL" evidence="4">
    <location>
        <begin position="983"/>
        <end position="1039"/>
    </location>
</feature>
<evidence type="ECO:0000259" key="4">
    <source>
        <dbReference type="Pfam" id="PF01826"/>
    </source>
</evidence>
<dbReference type="InterPro" id="IPR002919">
    <property type="entry name" value="TIL_dom"/>
</dbReference>
<dbReference type="Proteomes" id="UP001151699">
    <property type="component" value="Chromosome C"/>
</dbReference>
<protein>
    <submittedName>
        <fullName evidence="5">Zonadhesin</fullName>
    </submittedName>
</protein>
<keyword evidence="3" id="KW-0732">Signal</keyword>